<proteinExistence type="predicted"/>
<keyword evidence="3" id="KW-1185">Reference proteome</keyword>
<name>A0ABT1F1M8_9PROT</name>
<reference evidence="2 3" key="1">
    <citation type="submission" date="2022-06" db="EMBL/GenBank/DDBJ databases">
        <title>Acetobacer genomes from food samples.</title>
        <authorList>
            <person name="Sombolestani A."/>
        </authorList>
    </citation>
    <scope>NUCLEOTIDE SEQUENCE [LARGE SCALE GENOMIC DNA]</scope>
    <source>
        <strain evidence="2 3">R-83285</strain>
    </source>
</reference>
<sequence>MALRNAARLSGGSADAMSGALGQLSTQKWEAVNGFAPEAAAQFQALGISMEELKKLSPEQLFDRIATKIRAIKDPAAQSIAALKLFGEAGQGLLPVFQQTAQEYQQNIRLAERYGLMNQKGADAAARMQNSQRQLSLAVEGFGYSVAEAVEPAITPVLQQMAEWIAVNRQWISQDIAGYVRQLVTWLKNGGWDEIKTKVTAVFQTISSVVDKLGGWKSVAKDVGIGMAVLWTASALAGLASLTASLLGIVAAMKSIASTGGAAGGAISGIAGSGASIRTALTLLEAYKALSDASQNGVTPDQQKANREWFSNLPGMKTLAAPYAWAYRQIYGQDPDDLVSSEEDNQRGSALMKTLRGNGDLGLNESAIRGVTAAGVAESHLSSGAKNPFSSARGAYQFIRSTRDQILAEQGVDVWKSDVNGQATAALRYYRQHNPAQFAQFAHAASADAAMRMFTRDFLKPGSGEDDDLARGSAFLRGYHEPPSAPAASVPAPNGQGNGSGLDGTISRLRVEISHDNAPPGSSVKVTSASSNLKVASISQQRAMDPTNTALGN</sequence>
<evidence type="ECO:0000313" key="3">
    <source>
        <dbReference type="Proteomes" id="UP001523528"/>
    </source>
</evidence>
<evidence type="ECO:0000313" key="2">
    <source>
        <dbReference type="EMBL" id="MCP1259080.1"/>
    </source>
</evidence>
<organism evidence="2 3">
    <name type="scientific">Acetobacter lambici</name>
    <dbReference type="NCBI Taxonomy" id="1332824"/>
    <lineage>
        <taxon>Bacteria</taxon>
        <taxon>Pseudomonadati</taxon>
        <taxon>Pseudomonadota</taxon>
        <taxon>Alphaproteobacteria</taxon>
        <taxon>Acetobacterales</taxon>
        <taxon>Acetobacteraceae</taxon>
        <taxon>Acetobacter</taxon>
    </lineage>
</organism>
<comment type="caution">
    <text evidence="2">The sequence shown here is derived from an EMBL/GenBank/DDBJ whole genome shotgun (WGS) entry which is preliminary data.</text>
</comment>
<accession>A0ABT1F1M8</accession>
<dbReference type="RefSeq" id="WP_253544137.1">
    <property type="nucleotide sequence ID" value="NZ_JAMYZZ010000020.1"/>
</dbReference>
<dbReference type="Proteomes" id="UP001523528">
    <property type="component" value="Unassembled WGS sequence"/>
</dbReference>
<feature type="region of interest" description="Disordered" evidence="1">
    <location>
        <begin position="476"/>
        <end position="504"/>
    </location>
</feature>
<protein>
    <recommendedName>
        <fullName evidence="4">Phage tail lysozyme domain-containing protein</fullName>
    </recommendedName>
</protein>
<evidence type="ECO:0008006" key="4">
    <source>
        <dbReference type="Google" id="ProtNLM"/>
    </source>
</evidence>
<dbReference type="Gene3D" id="1.10.530.10">
    <property type="match status" value="1"/>
</dbReference>
<evidence type="ECO:0000256" key="1">
    <source>
        <dbReference type="SAM" id="MobiDB-lite"/>
    </source>
</evidence>
<dbReference type="EMBL" id="JAMYZZ010000020">
    <property type="protein sequence ID" value="MCP1259080.1"/>
    <property type="molecule type" value="Genomic_DNA"/>
</dbReference>
<gene>
    <name evidence="2" type="ORF">NKW50_10805</name>
</gene>